<dbReference type="InterPro" id="IPR002616">
    <property type="entry name" value="tRNA_ribo_trans-like"/>
</dbReference>
<dbReference type="FunFam" id="3.20.20.105:FF:000001">
    <property type="entry name" value="Queuine tRNA-ribosyltransferase"/>
    <property type="match status" value="1"/>
</dbReference>
<feature type="active site" description="Nucleophile" evidence="7">
    <location>
        <position position="284"/>
    </location>
</feature>
<dbReference type="GO" id="GO:0005829">
    <property type="term" value="C:cytosol"/>
    <property type="evidence" value="ECO:0007669"/>
    <property type="project" value="TreeGrafter"/>
</dbReference>
<evidence type="ECO:0000313" key="10">
    <source>
        <dbReference type="Proteomes" id="UP000318626"/>
    </source>
</evidence>
<evidence type="ECO:0000256" key="6">
    <source>
        <dbReference type="ARBA" id="ARBA00050112"/>
    </source>
</evidence>
<dbReference type="Gene3D" id="3.20.20.105">
    <property type="entry name" value="Queuine tRNA-ribosyltransferase-like"/>
    <property type="match status" value="1"/>
</dbReference>
<feature type="active site" description="Proton acceptor" evidence="7">
    <location>
        <position position="111"/>
    </location>
</feature>
<feature type="binding site" evidence="7">
    <location>
        <position position="234"/>
    </location>
    <ligand>
        <name>substrate</name>
    </ligand>
</feature>
<dbReference type="NCBIfam" id="TIGR00430">
    <property type="entry name" value="Q_tRNA_tgt"/>
    <property type="match status" value="1"/>
</dbReference>
<feature type="binding site" evidence="7">
    <location>
        <begin position="111"/>
        <end position="115"/>
    </location>
    <ligand>
        <name>substrate</name>
    </ligand>
</feature>
<dbReference type="EMBL" id="CP036289">
    <property type="protein sequence ID" value="QDU74884.1"/>
    <property type="molecule type" value="Genomic_DNA"/>
</dbReference>
<evidence type="ECO:0000313" key="9">
    <source>
        <dbReference type="EMBL" id="QDU74884.1"/>
    </source>
</evidence>
<feature type="domain" description="tRNA-guanine(15) transglycosylase-like" evidence="8">
    <location>
        <begin position="32"/>
        <end position="384"/>
    </location>
</feature>
<comment type="function">
    <text evidence="7">Catalyzes the base-exchange of a guanine (G) residue with the queuine precursor 7-aminomethyl-7-deazaguanine (PreQ1) at position 34 (anticodon wobble position) in tRNAs with GU(N) anticodons (tRNA-Asp, -Asn, -His and -Tyr). Catalysis occurs through a double-displacement mechanism. The nucleophile active site attacks the C1' of nucleotide 34 to detach the guanine base from the RNA, forming a covalent enzyme-RNA intermediate. The proton acceptor active site deprotonates the incoming PreQ1, allowing a nucleophilic attack on the C1' of the ribose to form the product. After dissociation, two additional enzymatic reactions on the tRNA convert PreQ1 to queuine (Q), resulting in the hypermodified nucleoside queuosine (7-(((4,5-cis-dihydroxy-2-cyclopenten-1-yl)amino)methyl)-7-deazaguanosine).</text>
</comment>
<keyword evidence="4 7" id="KW-0819">tRNA processing</keyword>
<keyword evidence="2 7" id="KW-0328">Glycosyltransferase</keyword>
<evidence type="ECO:0000256" key="3">
    <source>
        <dbReference type="ARBA" id="ARBA00022679"/>
    </source>
</evidence>
<evidence type="ECO:0000256" key="2">
    <source>
        <dbReference type="ARBA" id="ARBA00022676"/>
    </source>
</evidence>
<evidence type="ECO:0000256" key="1">
    <source>
        <dbReference type="ARBA" id="ARBA00004691"/>
    </source>
</evidence>
<dbReference type="InterPro" id="IPR050076">
    <property type="entry name" value="ArchSynthase1/Queuine_TRR"/>
</dbReference>
<dbReference type="EC" id="2.4.2.29" evidence="7"/>
<dbReference type="AlphaFoldDB" id="A0A518C6P9"/>
<organism evidence="9 10">
    <name type="scientific">Bremerella volcania</name>
    <dbReference type="NCBI Taxonomy" id="2527984"/>
    <lineage>
        <taxon>Bacteria</taxon>
        <taxon>Pseudomonadati</taxon>
        <taxon>Planctomycetota</taxon>
        <taxon>Planctomycetia</taxon>
        <taxon>Pirellulales</taxon>
        <taxon>Pirellulaceae</taxon>
        <taxon>Bremerella</taxon>
    </lineage>
</organism>
<dbReference type="SUPFAM" id="SSF51713">
    <property type="entry name" value="tRNA-guanine transglycosylase"/>
    <property type="match status" value="1"/>
</dbReference>
<feature type="region of interest" description="RNA binding" evidence="7">
    <location>
        <begin position="265"/>
        <end position="271"/>
    </location>
</feature>
<dbReference type="HAMAP" id="MF_00168">
    <property type="entry name" value="Q_tRNA_Tgt"/>
    <property type="match status" value="1"/>
</dbReference>
<accession>A0A518C6P9</accession>
<dbReference type="RefSeq" id="WP_144971839.1">
    <property type="nucleotide sequence ID" value="NZ_CP036289.1"/>
</dbReference>
<keyword evidence="5 7" id="KW-0671">Queuosine biosynthesis</keyword>
<name>A0A518C6P9_9BACT</name>
<evidence type="ECO:0000259" key="8">
    <source>
        <dbReference type="Pfam" id="PF01702"/>
    </source>
</evidence>
<dbReference type="GO" id="GO:0008616">
    <property type="term" value="P:tRNA queuosine(34) biosynthetic process"/>
    <property type="evidence" value="ECO:0007669"/>
    <property type="project" value="UniProtKB-UniRule"/>
</dbReference>
<dbReference type="KEGG" id="bvo:Pan97_19040"/>
<dbReference type="OrthoDB" id="9805417at2"/>
<comment type="catalytic activity">
    <reaction evidence="6 7">
        <text>7-aminomethyl-7-carbaguanine + guanosine(34) in tRNA = 7-aminomethyl-7-carbaguanosine(34) in tRNA + guanine</text>
        <dbReference type="Rhea" id="RHEA:24104"/>
        <dbReference type="Rhea" id="RHEA-COMP:10341"/>
        <dbReference type="Rhea" id="RHEA-COMP:10342"/>
        <dbReference type="ChEBI" id="CHEBI:16235"/>
        <dbReference type="ChEBI" id="CHEBI:58703"/>
        <dbReference type="ChEBI" id="CHEBI:74269"/>
        <dbReference type="ChEBI" id="CHEBI:82833"/>
        <dbReference type="EC" id="2.4.2.29"/>
    </reaction>
</comment>
<gene>
    <name evidence="7 9" type="primary">tgt</name>
    <name evidence="9" type="ORF">Pan97_19040</name>
</gene>
<comment type="caution">
    <text evidence="7">Lacks conserved residue(s) required for the propagation of feature annotation.</text>
</comment>
<feature type="region of interest" description="RNA binding; important for wobble base 34 recognition" evidence="7">
    <location>
        <begin position="289"/>
        <end position="293"/>
    </location>
</feature>
<dbReference type="PANTHER" id="PTHR46499:SF1">
    <property type="entry name" value="QUEUINE TRNA-RIBOSYLTRANSFERASE"/>
    <property type="match status" value="1"/>
</dbReference>
<dbReference type="Pfam" id="PF01702">
    <property type="entry name" value="TGT"/>
    <property type="match status" value="1"/>
</dbReference>
<dbReference type="GO" id="GO:0008479">
    <property type="term" value="F:tRNA-guanosine(34) queuine transglycosylase activity"/>
    <property type="evidence" value="ECO:0007669"/>
    <property type="project" value="UniProtKB-UniRule"/>
</dbReference>
<comment type="similarity">
    <text evidence="7">Belongs to the queuine tRNA-ribosyltransferase family.</text>
</comment>
<dbReference type="PANTHER" id="PTHR46499">
    <property type="entry name" value="QUEUINE TRNA-RIBOSYLTRANSFERASE"/>
    <property type="match status" value="1"/>
</dbReference>
<comment type="subunit">
    <text evidence="7">Homodimer. Within each dimer, one monomer is responsible for RNA recognition and catalysis, while the other monomer binds to the replacement base PreQ1.</text>
</comment>
<evidence type="ECO:0000256" key="7">
    <source>
        <dbReference type="HAMAP-Rule" id="MF_00168"/>
    </source>
</evidence>
<dbReference type="Proteomes" id="UP000318626">
    <property type="component" value="Chromosome"/>
</dbReference>
<dbReference type="InterPro" id="IPR004803">
    <property type="entry name" value="TGT"/>
</dbReference>
<sequence length="388" mass="43505">MELRDTLDQSALERPAEVDWFQYKLKHVDVTSKARRGEFVTPHGVVQTPAFMPVGTQGTVKGLEIGLVHQTGAEMILGNTYHLSLRPGDDIVAELGGLHKFMGWHGPILTDSGGFQIFSLAQMRKVTEKEAIFQSHIDGRKIHLSPERSIEIQENLGSDIAMVLDHVVELPNETKVIREAMNRSIRWAKRCQDAATRKDQAQFAIVQGGLDEGLRVECAQRLTELEFPGYAIGGLSVGEPPPEMYRILDATCPALPTNKPRYLMGVGRPEDLLEGIRRGVDLFDCVMPTRNGRNALAFTDEGTVRVRNAKYQRDSTPLDPKSVPQVAGLSRAYFRHLFMAKEMLGPILLSLHNVAYYQRLMREARQAIEEDRFEAYYEQKMAGWSSGG</sequence>
<keyword evidence="3 7" id="KW-0808">Transferase</keyword>
<evidence type="ECO:0000256" key="5">
    <source>
        <dbReference type="ARBA" id="ARBA00022785"/>
    </source>
</evidence>
<dbReference type="InterPro" id="IPR036511">
    <property type="entry name" value="TGT-like_sf"/>
</dbReference>
<comment type="pathway">
    <text evidence="1 7">tRNA modification; tRNA-queuosine biosynthesis.</text>
</comment>
<protein>
    <recommendedName>
        <fullName evidence="7">Queuine tRNA-ribosyltransferase</fullName>
        <ecNumber evidence="7">2.4.2.29</ecNumber>
    </recommendedName>
    <alternativeName>
        <fullName evidence="7">Guanine insertion enzyme</fullName>
    </alternativeName>
    <alternativeName>
        <fullName evidence="7">tRNA-guanine transglycosylase</fullName>
    </alternativeName>
</protein>
<feature type="binding site" evidence="7">
    <location>
        <position position="207"/>
    </location>
    <ligand>
        <name>substrate</name>
    </ligand>
</feature>
<evidence type="ECO:0000256" key="4">
    <source>
        <dbReference type="ARBA" id="ARBA00022694"/>
    </source>
</evidence>
<proteinExistence type="inferred from homology"/>
<dbReference type="NCBIfam" id="TIGR00449">
    <property type="entry name" value="tgt_general"/>
    <property type="match status" value="1"/>
</dbReference>
<keyword evidence="10" id="KW-1185">Reference proteome</keyword>
<dbReference type="UniPathway" id="UPA00392"/>
<feature type="binding site" evidence="7">
    <location>
        <position position="165"/>
    </location>
    <ligand>
        <name>substrate</name>
    </ligand>
</feature>
<reference evidence="10" key="1">
    <citation type="submission" date="2019-02" db="EMBL/GenBank/DDBJ databases">
        <title>Deep-cultivation of Planctomycetes and their phenomic and genomic characterization uncovers novel biology.</title>
        <authorList>
            <person name="Wiegand S."/>
            <person name="Jogler M."/>
            <person name="Boedeker C."/>
            <person name="Pinto D."/>
            <person name="Vollmers J."/>
            <person name="Rivas-Marin E."/>
            <person name="Kohn T."/>
            <person name="Peeters S.H."/>
            <person name="Heuer A."/>
            <person name="Rast P."/>
            <person name="Oberbeckmann S."/>
            <person name="Bunk B."/>
            <person name="Jeske O."/>
            <person name="Meyerdierks A."/>
            <person name="Storesund J.E."/>
            <person name="Kallscheuer N."/>
            <person name="Luecker S."/>
            <person name="Lage O.M."/>
            <person name="Pohl T."/>
            <person name="Merkel B.J."/>
            <person name="Hornburger P."/>
            <person name="Mueller R.-W."/>
            <person name="Bruemmer F."/>
            <person name="Labrenz M."/>
            <person name="Spormann A.M."/>
            <person name="Op den Camp H."/>
            <person name="Overmann J."/>
            <person name="Amann R."/>
            <person name="Jetten M.S.M."/>
            <person name="Mascher T."/>
            <person name="Medema M.H."/>
            <person name="Devos D.P."/>
            <person name="Kaster A.-K."/>
            <person name="Ovreas L."/>
            <person name="Rohde M."/>
            <person name="Galperin M.Y."/>
            <person name="Jogler C."/>
        </authorList>
    </citation>
    <scope>NUCLEOTIDE SEQUENCE [LARGE SCALE GENOMIC DNA]</scope>
    <source>
        <strain evidence="10">Pan97</strain>
    </source>
</reference>